<evidence type="ECO:0000256" key="6">
    <source>
        <dbReference type="ARBA" id="ARBA00023080"/>
    </source>
</evidence>
<reference evidence="10 12" key="2">
    <citation type="submission" date="2018-12" db="EMBL/GenBank/DDBJ databases">
        <title>Streptomyces griseoviridis F1-27 complete genome.</title>
        <authorList>
            <person name="Mariita R.M."/>
            <person name="Sello J.K."/>
        </authorList>
    </citation>
    <scope>NUCLEOTIDE SEQUENCE [LARGE SCALE GENOMIC DNA]</scope>
    <source>
        <strain evidence="10 12">F1-27</strain>
    </source>
</reference>
<dbReference type="KEGG" id="sgd:ELQ87_25650"/>
<dbReference type="PROSITE" id="PS51374">
    <property type="entry name" value="NDPK_LIKE"/>
    <property type="match status" value="2"/>
</dbReference>
<dbReference type="InterPro" id="IPR036850">
    <property type="entry name" value="NDK-like_dom_sf"/>
</dbReference>
<dbReference type="GO" id="GO:0004550">
    <property type="term" value="F:nucleoside diphosphate kinase activity"/>
    <property type="evidence" value="ECO:0007669"/>
    <property type="project" value="UniProtKB-EC"/>
</dbReference>
<evidence type="ECO:0000256" key="8">
    <source>
        <dbReference type="RuleBase" id="RU004011"/>
    </source>
</evidence>
<dbReference type="GO" id="GO:0006183">
    <property type="term" value="P:GTP biosynthetic process"/>
    <property type="evidence" value="ECO:0007669"/>
    <property type="project" value="InterPro"/>
</dbReference>
<evidence type="ECO:0000256" key="2">
    <source>
        <dbReference type="ARBA" id="ARBA00008142"/>
    </source>
</evidence>
<reference evidence="11 13" key="1">
    <citation type="submission" date="2018-04" db="EMBL/GenBank/DDBJ databases">
        <title>Complete genome sequences of Streptomyces griseoviridis K61 and characterization of antagonistic properties of biological control agents.</title>
        <authorList>
            <person name="Mariita R.M."/>
            <person name="Sello J.K."/>
        </authorList>
    </citation>
    <scope>NUCLEOTIDE SEQUENCE [LARGE SCALE GENOMIC DNA]</scope>
    <source>
        <strain evidence="11 13">K61</strain>
    </source>
</reference>
<evidence type="ECO:0000256" key="3">
    <source>
        <dbReference type="ARBA" id="ARBA00012966"/>
    </source>
</evidence>
<comment type="cofactor">
    <cofactor evidence="1">
        <name>Mg(2+)</name>
        <dbReference type="ChEBI" id="CHEBI:18420"/>
    </cofactor>
</comment>
<keyword evidence="4" id="KW-0808">Transferase</keyword>
<dbReference type="InterPro" id="IPR001564">
    <property type="entry name" value="Nucleoside_diP_kinase"/>
</dbReference>
<feature type="domain" description="Nucleoside diphosphate kinase-like" evidence="9">
    <location>
        <begin position="176"/>
        <end position="333"/>
    </location>
</feature>
<sequence length="351" mass="38141">MSRKPASGAVVTGIDFDRWAVILCKPDAVDRGLVDVVLDRIEGAGVSVRARTDLVAEPWQAHVAYRDMLSNPGRFPADLPTRIDNAYAGQRVTVALAHGGPDIHARLRRLIGHTDPTKAVVGTIRGDLGNDSVAAATGGGRLVRNLVHTSDDPASARRDFGTWYGPGRTLKVSDFDRCSVILCKPDAVERGLVDAVLERIAATGATVANRQEITVQSWQAHVHYWDLLVDRDWFPDRDIPACLDETYAGRNVAVAMAYGEPGLHTQLRDLLGHFDPTLAAPGTIRGDLGDDSLTAALTEKRLVRNLVHTSDDADAARRDFGTWYGAGRRDLLIAELPTQNTPADAWPHLET</sequence>
<proteinExistence type="inferred from homology"/>
<dbReference type="InterPro" id="IPR034907">
    <property type="entry name" value="NDK-like_dom"/>
</dbReference>
<organism evidence="10 12">
    <name type="scientific">Streptomyces griseoviridis</name>
    <dbReference type="NCBI Taxonomy" id="45398"/>
    <lineage>
        <taxon>Bacteria</taxon>
        <taxon>Bacillati</taxon>
        <taxon>Actinomycetota</taxon>
        <taxon>Actinomycetes</taxon>
        <taxon>Kitasatosporales</taxon>
        <taxon>Streptomycetaceae</taxon>
        <taxon>Streptomyces</taxon>
    </lineage>
</organism>
<dbReference type="Gene3D" id="3.30.70.141">
    <property type="entry name" value="Nucleoside diphosphate kinase-like domain"/>
    <property type="match status" value="2"/>
</dbReference>
<evidence type="ECO:0000259" key="9">
    <source>
        <dbReference type="SMART" id="SM00562"/>
    </source>
</evidence>
<dbReference type="RefSeq" id="WP_127180041.1">
    <property type="nucleotide sequence ID" value="NZ_CP029078.1"/>
</dbReference>
<evidence type="ECO:0000313" key="10">
    <source>
        <dbReference type="EMBL" id="AZS87241.1"/>
    </source>
</evidence>
<dbReference type="GO" id="GO:0006228">
    <property type="term" value="P:UTP biosynthetic process"/>
    <property type="evidence" value="ECO:0007669"/>
    <property type="project" value="InterPro"/>
</dbReference>
<dbReference type="Proteomes" id="UP000501753">
    <property type="component" value="Chromosome"/>
</dbReference>
<evidence type="ECO:0000256" key="1">
    <source>
        <dbReference type="ARBA" id="ARBA00001946"/>
    </source>
</evidence>
<dbReference type="SMART" id="SM00562">
    <property type="entry name" value="NDK"/>
    <property type="match status" value="2"/>
</dbReference>
<name>A0A3Q9KW52_STRGD</name>
<protein>
    <recommendedName>
        <fullName evidence="3">nucleoside-diphosphate kinase</fullName>
        <ecNumber evidence="3">2.7.4.6</ecNumber>
    </recommendedName>
</protein>
<keyword evidence="13" id="KW-1185">Reference proteome</keyword>
<evidence type="ECO:0000313" key="11">
    <source>
        <dbReference type="EMBL" id="QCN85905.1"/>
    </source>
</evidence>
<dbReference type="EMBL" id="CP029078">
    <property type="protein sequence ID" value="QCN85905.1"/>
    <property type="molecule type" value="Genomic_DNA"/>
</dbReference>
<dbReference type="AlphaFoldDB" id="A0A3Q9KW52"/>
<evidence type="ECO:0000313" key="13">
    <source>
        <dbReference type="Proteomes" id="UP000501753"/>
    </source>
</evidence>
<dbReference type="GO" id="GO:0006241">
    <property type="term" value="P:CTP biosynthetic process"/>
    <property type="evidence" value="ECO:0007669"/>
    <property type="project" value="InterPro"/>
</dbReference>
<evidence type="ECO:0000256" key="5">
    <source>
        <dbReference type="ARBA" id="ARBA00022777"/>
    </source>
</evidence>
<gene>
    <name evidence="11" type="ORF">DDJ31_13615</name>
    <name evidence="10" type="ORF">ELQ87_25650</name>
</gene>
<comment type="similarity">
    <text evidence="2 7 8">Belongs to the NDK family.</text>
</comment>
<dbReference type="EC" id="2.7.4.6" evidence="3"/>
<dbReference type="Proteomes" id="UP000271291">
    <property type="component" value="Chromosome"/>
</dbReference>
<dbReference type="EMBL" id="CP034687">
    <property type="protein sequence ID" value="AZS87241.1"/>
    <property type="molecule type" value="Genomic_DNA"/>
</dbReference>
<keyword evidence="6" id="KW-0546">Nucleotide metabolism</keyword>
<evidence type="ECO:0000313" key="12">
    <source>
        <dbReference type="Proteomes" id="UP000271291"/>
    </source>
</evidence>
<dbReference type="PANTHER" id="PTHR11349">
    <property type="entry name" value="NUCLEOSIDE DIPHOSPHATE KINASE"/>
    <property type="match status" value="1"/>
</dbReference>
<keyword evidence="5 10" id="KW-0418">Kinase</keyword>
<comment type="caution">
    <text evidence="7">Lacks conserved residue(s) required for the propagation of feature annotation.</text>
</comment>
<accession>A0A3Q9KW52</accession>
<dbReference type="PRINTS" id="PR01243">
    <property type="entry name" value="NUCDPKINASE"/>
</dbReference>
<feature type="domain" description="Nucleoside diphosphate kinase-like" evidence="9">
    <location>
        <begin position="21"/>
        <end position="171"/>
    </location>
</feature>
<dbReference type="Pfam" id="PF00334">
    <property type="entry name" value="NDK"/>
    <property type="match status" value="2"/>
</dbReference>
<evidence type="ECO:0000256" key="7">
    <source>
        <dbReference type="PROSITE-ProRule" id="PRU00706"/>
    </source>
</evidence>
<evidence type="ECO:0000256" key="4">
    <source>
        <dbReference type="ARBA" id="ARBA00022679"/>
    </source>
</evidence>
<dbReference type="SUPFAM" id="SSF54919">
    <property type="entry name" value="Nucleoside diphosphate kinase, NDK"/>
    <property type="match status" value="2"/>
</dbReference>
<dbReference type="OrthoDB" id="9801161at2"/>